<sequence length="184" mass="21202">MSRKQCVFKCDQFGLHAEGLEMEPTPHILNVLSSQDSATSSHDNRIRGTVITRRRMAIDARGLITPYLIKTLLIYYDLCYTSHKRKMYPYECTSTATMLSRRHLGSDALRISNVSCEYRYYKNCFSKLSRGEKRGQLWTEEGLKAAMNAVERGQLSRRAAACRHNIQQRILRDHLKTGTIVKLL</sequence>
<organism evidence="1 2">
    <name type="scientific">Parnassius apollo</name>
    <name type="common">Apollo butterfly</name>
    <name type="synonym">Papilio apollo</name>
    <dbReference type="NCBI Taxonomy" id="110799"/>
    <lineage>
        <taxon>Eukaryota</taxon>
        <taxon>Metazoa</taxon>
        <taxon>Ecdysozoa</taxon>
        <taxon>Arthropoda</taxon>
        <taxon>Hexapoda</taxon>
        <taxon>Insecta</taxon>
        <taxon>Pterygota</taxon>
        <taxon>Neoptera</taxon>
        <taxon>Endopterygota</taxon>
        <taxon>Lepidoptera</taxon>
        <taxon>Glossata</taxon>
        <taxon>Ditrysia</taxon>
        <taxon>Papilionoidea</taxon>
        <taxon>Papilionidae</taxon>
        <taxon>Parnassiinae</taxon>
        <taxon>Parnassini</taxon>
        <taxon>Parnassius</taxon>
        <taxon>Parnassius</taxon>
    </lineage>
</organism>
<gene>
    <name evidence="1" type="ORF">PAPOLLO_LOCUS1105</name>
</gene>
<evidence type="ECO:0000313" key="2">
    <source>
        <dbReference type="Proteomes" id="UP000691718"/>
    </source>
</evidence>
<proteinExistence type="predicted"/>
<comment type="caution">
    <text evidence="1">The sequence shown here is derived from an EMBL/GenBank/DDBJ whole genome shotgun (WGS) entry which is preliminary data.</text>
</comment>
<dbReference type="Proteomes" id="UP000691718">
    <property type="component" value="Unassembled WGS sequence"/>
</dbReference>
<name>A0A8S3W1W5_PARAO</name>
<dbReference type="AlphaFoldDB" id="A0A8S3W1W5"/>
<evidence type="ECO:0000313" key="1">
    <source>
        <dbReference type="EMBL" id="CAG4935994.1"/>
    </source>
</evidence>
<reference evidence="1" key="1">
    <citation type="submission" date="2021-04" db="EMBL/GenBank/DDBJ databases">
        <authorList>
            <person name="Tunstrom K."/>
        </authorList>
    </citation>
    <scope>NUCLEOTIDE SEQUENCE</scope>
</reference>
<accession>A0A8S3W1W5</accession>
<dbReference type="OrthoDB" id="8058166at2759"/>
<dbReference type="EMBL" id="CAJQZP010000065">
    <property type="protein sequence ID" value="CAG4935994.1"/>
    <property type="molecule type" value="Genomic_DNA"/>
</dbReference>
<protein>
    <submittedName>
        <fullName evidence="1">(apollo) hypothetical protein</fullName>
    </submittedName>
</protein>
<keyword evidence="2" id="KW-1185">Reference proteome</keyword>